<dbReference type="Proteomes" id="UP000231693">
    <property type="component" value="Unassembled WGS sequence"/>
</dbReference>
<keyword evidence="2" id="KW-1185">Reference proteome</keyword>
<reference evidence="1 2" key="1">
    <citation type="submission" date="2017-11" db="EMBL/GenBank/DDBJ databases">
        <title>Genomic Encyclopedia of Archaeal and Bacterial Type Strains, Phase II (KMG-II): From Individual Species to Whole Genera.</title>
        <authorList>
            <person name="Goeker M."/>
        </authorList>
    </citation>
    <scope>NUCLEOTIDE SEQUENCE [LARGE SCALE GENOMIC DNA]</scope>
    <source>
        <strain evidence="1 2">DSM 25478</strain>
    </source>
</reference>
<organism evidence="1 2">
    <name type="scientific">Sediminihabitans luteus</name>
    <dbReference type="NCBI Taxonomy" id="1138585"/>
    <lineage>
        <taxon>Bacteria</taxon>
        <taxon>Bacillati</taxon>
        <taxon>Actinomycetota</taxon>
        <taxon>Actinomycetes</taxon>
        <taxon>Micrococcales</taxon>
        <taxon>Cellulomonadaceae</taxon>
        <taxon>Sediminihabitans</taxon>
    </lineage>
</organism>
<protein>
    <submittedName>
        <fullName evidence="1">Uncharacterized protein</fullName>
    </submittedName>
</protein>
<comment type="caution">
    <text evidence="1">The sequence shown here is derived from an EMBL/GenBank/DDBJ whole genome shotgun (WGS) entry which is preliminary data.</text>
</comment>
<dbReference type="AlphaFoldDB" id="A0A2M9CYJ9"/>
<proteinExistence type="predicted"/>
<name>A0A2M9CYJ9_9CELL</name>
<accession>A0A2M9CYJ9</accession>
<gene>
    <name evidence="1" type="ORF">CLV28_0218</name>
</gene>
<evidence type="ECO:0000313" key="2">
    <source>
        <dbReference type="Proteomes" id="UP000231693"/>
    </source>
</evidence>
<sequence>MRDEVSDVMADDESALMHRYARTIWEGLRNVSRTEKDWDCSVRYQEAEDVLWERSGRTEVLFRILWDLALDQDERCYLVEYTMDMFPSQEIPQRFPWLWEIARLDPDIRQILVHNDVDVSSLLPPVAQDAQSRKERKRSLRRGRH</sequence>
<dbReference type="EMBL" id="PGFE01000001">
    <property type="protein sequence ID" value="PJJ77006.1"/>
    <property type="molecule type" value="Genomic_DNA"/>
</dbReference>
<dbReference type="RefSeq" id="WP_100421466.1">
    <property type="nucleotide sequence ID" value="NZ_BOOX01000009.1"/>
</dbReference>
<evidence type="ECO:0000313" key="1">
    <source>
        <dbReference type="EMBL" id="PJJ77006.1"/>
    </source>
</evidence>